<dbReference type="AlphaFoldDB" id="A0ABD1E5G0"/>
<feature type="region of interest" description="Disordered" evidence="6">
    <location>
        <begin position="100"/>
        <end position="124"/>
    </location>
</feature>
<evidence type="ECO:0000256" key="5">
    <source>
        <dbReference type="PROSITE-ProRule" id="PRU00309"/>
    </source>
</evidence>
<organism evidence="8 9">
    <name type="scientific">Hypothenemus hampei</name>
    <name type="common">Coffee berry borer</name>
    <dbReference type="NCBI Taxonomy" id="57062"/>
    <lineage>
        <taxon>Eukaryota</taxon>
        <taxon>Metazoa</taxon>
        <taxon>Ecdysozoa</taxon>
        <taxon>Arthropoda</taxon>
        <taxon>Hexapoda</taxon>
        <taxon>Insecta</taxon>
        <taxon>Pterygota</taxon>
        <taxon>Neoptera</taxon>
        <taxon>Endopterygota</taxon>
        <taxon>Coleoptera</taxon>
        <taxon>Polyphaga</taxon>
        <taxon>Cucujiformia</taxon>
        <taxon>Curculionidae</taxon>
        <taxon>Scolytinae</taxon>
        <taxon>Hypothenemus</taxon>
    </lineage>
</organism>
<dbReference type="SMART" id="SM00980">
    <property type="entry name" value="THAP"/>
    <property type="match status" value="1"/>
</dbReference>
<protein>
    <recommendedName>
        <fullName evidence="7">THAP-type domain-containing protein</fullName>
    </recommendedName>
</protein>
<comment type="caution">
    <text evidence="8">The sequence shown here is derived from an EMBL/GenBank/DDBJ whole genome shotgun (WGS) entry which is preliminary data.</text>
</comment>
<dbReference type="GO" id="GO:0008270">
    <property type="term" value="F:zinc ion binding"/>
    <property type="evidence" value="ECO:0007669"/>
    <property type="project" value="UniProtKB-KW"/>
</dbReference>
<dbReference type="GO" id="GO:0003677">
    <property type="term" value="F:DNA binding"/>
    <property type="evidence" value="ECO:0007669"/>
    <property type="project" value="UniProtKB-UniRule"/>
</dbReference>
<sequence>MVAIYCAVEGCWGSKESKHTFPNPSKNMELFNKWVEFCRNKRLLEMIPDKIFKNSRICRLHFEATDFLANNRLKRSACPKIRASECSIAKARGQFETEGGIGEPAFLEETPQVPETAEIEIPQP</sequence>
<dbReference type="EMBL" id="JBDJPC010000011">
    <property type="protein sequence ID" value="KAL1489923.1"/>
    <property type="molecule type" value="Genomic_DNA"/>
</dbReference>
<keyword evidence="9" id="KW-1185">Reference proteome</keyword>
<evidence type="ECO:0000256" key="6">
    <source>
        <dbReference type="SAM" id="MobiDB-lite"/>
    </source>
</evidence>
<dbReference type="Proteomes" id="UP001566132">
    <property type="component" value="Unassembled WGS sequence"/>
</dbReference>
<dbReference type="SMART" id="SM00692">
    <property type="entry name" value="DM3"/>
    <property type="match status" value="1"/>
</dbReference>
<feature type="domain" description="THAP-type" evidence="7">
    <location>
        <begin position="1"/>
        <end position="82"/>
    </location>
</feature>
<proteinExistence type="predicted"/>
<accession>A0ABD1E5G0</accession>
<name>A0ABD1E5G0_HYPHA</name>
<keyword evidence="2 5" id="KW-0863">Zinc-finger</keyword>
<evidence type="ECO:0000256" key="1">
    <source>
        <dbReference type="ARBA" id="ARBA00022723"/>
    </source>
</evidence>
<dbReference type="InterPro" id="IPR006612">
    <property type="entry name" value="THAP_Znf"/>
</dbReference>
<keyword evidence="1" id="KW-0479">Metal-binding</keyword>
<dbReference type="PROSITE" id="PS50950">
    <property type="entry name" value="ZF_THAP"/>
    <property type="match status" value="1"/>
</dbReference>
<evidence type="ECO:0000256" key="3">
    <source>
        <dbReference type="ARBA" id="ARBA00022833"/>
    </source>
</evidence>
<keyword evidence="3" id="KW-0862">Zinc</keyword>
<evidence type="ECO:0000313" key="8">
    <source>
        <dbReference type="EMBL" id="KAL1489923.1"/>
    </source>
</evidence>
<evidence type="ECO:0000256" key="2">
    <source>
        <dbReference type="ARBA" id="ARBA00022771"/>
    </source>
</evidence>
<evidence type="ECO:0000259" key="7">
    <source>
        <dbReference type="PROSITE" id="PS50950"/>
    </source>
</evidence>
<keyword evidence="4 5" id="KW-0238">DNA-binding</keyword>
<evidence type="ECO:0000256" key="4">
    <source>
        <dbReference type="ARBA" id="ARBA00023125"/>
    </source>
</evidence>
<gene>
    <name evidence="8" type="ORF">ABEB36_013849</name>
</gene>
<dbReference type="Pfam" id="PF05485">
    <property type="entry name" value="THAP"/>
    <property type="match status" value="1"/>
</dbReference>
<dbReference type="SUPFAM" id="SSF57716">
    <property type="entry name" value="Glucocorticoid receptor-like (DNA-binding domain)"/>
    <property type="match status" value="1"/>
</dbReference>
<evidence type="ECO:0000313" key="9">
    <source>
        <dbReference type="Proteomes" id="UP001566132"/>
    </source>
</evidence>
<reference evidence="8 9" key="1">
    <citation type="submission" date="2024-05" db="EMBL/GenBank/DDBJ databases">
        <title>Genetic variation in Jamaican populations of the coffee berry borer (Hypothenemus hampei).</title>
        <authorList>
            <person name="Errbii M."/>
            <person name="Myrie A."/>
        </authorList>
    </citation>
    <scope>NUCLEOTIDE SEQUENCE [LARGE SCALE GENOMIC DNA]</scope>
    <source>
        <strain evidence="8">JA-Hopewell-2020-01-JO</strain>
        <tissue evidence="8">Whole body</tissue>
    </source>
</reference>